<comment type="caution">
    <text evidence="2">The sequence shown here is derived from an EMBL/GenBank/DDBJ whole genome shotgun (WGS) entry which is preliminary data.</text>
</comment>
<protein>
    <submittedName>
        <fullName evidence="2">Uncharacterized protein</fullName>
    </submittedName>
</protein>
<proteinExistence type="predicted"/>
<feature type="transmembrane region" description="Helical" evidence="1">
    <location>
        <begin position="51"/>
        <end position="69"/>
    </location>
</feature>
<keyword evidence="1" id="KW-0472">Membrane</keyword>
<keyword evidence="1" id="KW-0812">Transmembrane</keyword>
<feature type="transmembrane region" description="Helical" evidence="1">
    <location>
        <begin position="89"/>
        <end position="113"/>
    </location>
</feature>
<dbReference type="EMBL" id="MHLI01000005">
    <property type="protein sequence ID" value="OGZ06076.1"/>
    <property type="molecule type" value="Genomic_DNA"/>
</dbReference>
<dbReference type="AlphaFoldDB" id="A0A1G2CXH6"/>
<dbReference type="Proteomes" id="UP000177122">
    <property type="component" value="Unassembled WGS sequence"/>
</dbReference>
<evidence type="ECO:0000256" key="1">
    <source>
        <dbReference type="SAM" id="Phobius"/>
    </source>
</evidence>
<reference evidence="2 3" key="1">
    <citation type="journal article" date="2016" name="Nat. Commun.">
        <title>Thousands of microbial genomes shed light on interconnected biogeochemical processes in an aquifer system.</title>
        <authorList>
            <person name="Anantharaman K."/>
            <person name="Brown C.T."/>
            <person name="Hug L.A."/>
            <person name="Sharon I."/>
            <person name="Castelle C.J."/>
            <person name="Probst A.J."/>
            <person name="Thomas B.C."/>
            <person name="Singh A."/>
            <person name="Wilkins M.J."/>
            <person name="Karaoz U."/>
            <person name="Brodie E.L."/>
            <person name="Williams K.H."/>
            <person name="Hubbard S.S."/>
            <person name="Banfield J.F."/>
        </authorList>
    </citation>
    <scope>NUCLEOTIDE SEQUENCE [LARGE SCALE GENOMIC DNA]</scope>
</reference>
<organism evidence="2 3">
    <name type="scientific">Candidatus Lloydbacteria bacterium RIFCSPHIGHO2_01_FULL_49_22</name>
    <dbReference type="NCBI Taxonomy" id="1798658"/>
    <lineage>
        <taxon>Bacteria</taxon>
        <taxon>Candidatus Lloydiibacteriota</taxon>
    </lineage>
</organism>
<keyword evidence="1" id="KW-1133">Transmembrane helix</keyword>
<evidence type="ECO:0000313" key="3">
    <source>
        <dbReference type="Proteomes" id="UP000177122"/>
    </source>
</evidence>
<feature type="transmembrane region" description="Helical" evidence="1">
    <location>
        <begin position="21"/>
        <end position="39"/>
    </location>
</feature>
<gene>
    <name evidence="2" type="ORF">A2845_01525</name>
</gene>
<feature type="transmembrane region" description="Helical" evidence="1">
    <location>
        <begin position="119"/>
        <end position="138"/>
    </location>
</feature>
<sequence length="142" mass="15877">MIAKPEWFKRRKYTGWGLTPSTWQGWAYIVVMILPIIVITEMNVIGSTQVVLLSLWAIVFGIDFIAMMVHVPKDERDIIHEAISERNALWAILVVLTAGIGYQIAAGIVVNEITRVDPVILLALIVGTIVKAASNFYLDKKN</sequence>
<evidence type="ECO:0000313" key="2">
    <source>
        <dbReference type="EMBL" id="OGZ06076.1"/>
    </source>
</evidence>
<name>A0A1G2CXH6_9BACT</name>
<accession>A0A1G2CXH6</accession>